<keyword evidence="1" id="KW-0676">Redox-active center</keyword>
<gene>
    <name evidence="2" type="ORF">RS81_01105</name>
</gene>
<name>A0A0M2HD37_9MICO</name>
<dbReference type="SUPFAM" id="SSF52833">
    <property type="entry name" value="Thioredoxin-like"/>
    <property type="match status" value="1"/>
</dbReference>
<organism evidence="2 3">
    <name type="scientific">Microbacterium terrae</name>
    <dbReference type="NCBI Taxonomy" id="69369"/>
    <lineage>
        <taxon>Bacteria</taxon>
        <taxon>Bacillati</taxon>
        <taxon>Actinomycetota</taxon>
        <taxon>Actinomycetes</taxon>
        <taxon>Micrococcales</taxon>
        <taxon>Microbacteriaceae</taxon>
        <taxon>Microbacterium</taxon>
    </lineage>
</organism>
<sequence length="100" mass="10981">MTHGIRVVYCTQCAWMLRAAWVAQEMLTTFQEELMGGGATLEPGTGGVFEVYADDVLVWSRKTDGGFPDIVALKRRVRDVIAPGRTLGHADRAADRAADR</sequence>
<dbReference type="AlphaFoldDB" id="A0A0M2HD37"/>
<dbReference type="PANTHER" id="PTHR36417:SF2">
    <property type="entry name" value="SELENOPROTEIN DOMAIN PROTEIN (AFU_ORTHOLOGUE AFUA_1G05220)"/>
    <property type="match status" value="1"/>
</dbReference>
<dbReference type="Pfam" id="PF10262">
    <property type="entry name" value="Rdx"/>
    <property type="match status" value="1"/>
</dbReference>
<dbReference type="PATRIC" id="fig|92835.4.peg.1124"/>
<proteinExistence type="predicted"/>
<dbReference type="Gene3D" id="3.40.30.10">
    <property type="entry name" value="Glutaredoxin"/>
    <property type="match status" value="1"/>
</dbReference>
<dbReference type="RefSeq" id="WP_045275070.1">
    <property type="nucleotide sequence ID" value="NZ_BAAAUP010000003.1"/>
</dbReference>
<accession>A0A0M2HD37</accession>
<dbReference type="STRING" id="92835.RS81_01105"/>
<dbReference type="OrthoDB" id="9811366at2"/>
<dbReference type="NCBIfam" id="TIGR02174">
    <property type="entry name" value="CXXU_selWTH"/>
    <property type="match status" value="1"/>
</dbReference>
<comment type="caution">
    <text evidence="2">The sequence shown here is derived from an EMBL/GenBank/DDBJ whole genome shotgun (WGS) entry which is preliminary data.</text>
</comment>
<evidence type="ECO:0000313" key="2">
    <source>
        <dbReference type="EMBL" id="KJL42604.1"/>
    </source>
</evidence>
<dbReference type="PANTHER" id="PTHR36417">
    <property type="entry name" value="SELENOPROTEIN DOMAIN PROTEIN (AFU_ORTHOLOGUE AFUA_1G05220)"/>
    <property type="match status" value="1"/>
</dbReference>
<dbReference type="EMBL" id="JYIZ01000041">
    <property type="protein sequence ID" value="KJL42604.1"/>
    <property type="molecule type" value="Genomic_DNA"/>
</dbReference>
<keyword evidence="3" id="KW-1185">Reference proteome</keyword>
<dbReference type="InterPro" id="IPR036249">
    <property type="entry name" value="Thioredoxin-like_sf"/>
</dbReference>
<evidence type="ECO:0000313" key="3">
    <source>
        <dbReference type="Proteomes" id="UP000033956"/>
    </source>
</evidence>
<reference evidence="2 3" key="1">
    <citation type="submission" date="2015-02" db="EMBL/GenBank/DDBJ databases">
        <title>Draft genome sequences of ten Microbacterium spp. with emphasis on heavy metal contaminated environments.</title>
        <authorList>
            <person name="Corretto E."/>
        </authorList>
    </citation>
    <scope>NUCLEOTIDE SEQUENCE [LARGE SCALE GENOMIC DNA]</scope>
    <source>
        <strain evidence="2 3">DSM 12510</strain>
    </source>
</reference>
<protein>
    <submittedName>
        <fullName evidence="2">Rdx family protein</fullName>
    </submittedName>
</protein>
<evidence type="ECO:0000256" key="1">
    <source>
        <dbReference type="ARBA" id="ARBA00023284"/>
    </source>
</evidence>
<dbReference type="InterPro" id="IPR011893">
    <property type="entry name" value="Selenoprotein_Rdx-typ"/>
</dbReference>
<dbReference type="Proteomes" id="UP000033956">
    <property type="component" value="Unassembled WGS sequence"/>
</dbReference>